<gene>
    <name evidence="2" type="ORF">S03H2_11694</name>
</gene>
<dbReference type="PRINTS" id="PR01590">
    <property type="entry name" value="HTHFIS"/>
</dbReference>
<organism evidence="2">
    <name type="scientific">marine sediment metagenome</name>
    <dbReference type="NCBI Taxonomy" id="412755"/>
    <lineage>
        <taxon>unclassified sequences</taxon>
        <taxon>metagenomes</taxon>
        <taxon>ecological metagenomes</taxon>
    </lineage>
</organism>
<dbReference type="GO" id="GO:0043565">
    <property type="term" value="F:sequence-specific DNA binding"/>
    <property type="evidence" value="ECO:0007669"/>
    <property type="project" value="InterPro"/>
</dbReference>
<dbReference type="Gene3D" id="1.10.10.60">
    <property type="entry name" value="Homeodomain-like"/>
    <property type="match status" value="1"/>
</dbReference>
<feature type="domain" description="DNA binding HTH" evidence="1">
    <location>
        <begin position="26"/>
        <end position="66"/>
    </location>
</feature>
<dbReference type="InterPro" id="IPR002197">
    <property type="entry name" value="HTH_Fis"/>
</dbReference>
<dbReference type="Pfam" id="PF02954">
    <property type="entry name" value="HTH_8"/>
    <property type="match status" value="1"/>
</dbReference>
<comment type="caution">
    <text evidence="2">The sequence shown here is derived from an EMBL/GenBank/DDBJ whole genome shotgun (WGS) entry which is preliminary data.</text>
</comment>
<reference evidence="2" key="1">
    <citation type="journal article" date="2014" name="Front. Microbiol.">
        <title>High frequency of phylogenetically diverse reductive dehalogenase-homologous genes in deep subseafloor sedimentary metagenomes.</title>
        <authorList>
            <person name="Kawai M."/>
            <person name="Futagami T."/>
            <person name="Toyoda A."/>
            <person name="Takaki Y."/>
            <person name="Nishi S."/>
            <person name="Hori S."/>
            <person name="Arai W."/>
            <person name="Tsubouchi T."/>
            <person name="Morono Y."/>
            <person name="Uchiyama I."/>
            <person name="Ito T."/>
            <person name="Fujiyama A."/>
            <person name="Inagaki F."/>
            <person name="Takami H."/>
        </authorList>
    </citation>
    <scope>NUCLEOTIDE SEQUENCE</scope>
    <source>
        <strain evidence="2">Expedition CK06-06</strain>
    </source>
</reference>
<proteinExistence type="predicted"/>
<protein>
    <recommendedName>
        <fullName evidence="1">DNA binding HTH domain-containing protein</fullName>
    </recommendedName>
</protein>
<name>X1GFK9_9ZZZZ</name>
<sequence>PDCLPEDIEKNSQPREFSLRLSSRSLPLAESTLIRVVLEYTNWNLKKAAIELDIARGTLYSKMKKYGIEKPH</sequence>
<evidence type="ECO:0000313" key="2">
    <source>
        <dbReference type="EMBL" id="GAH43595.1"/>
    </source>
</evidence>
<feature type="non-terminal residue" evidence="2">
    <location>
        <position position="1"/>
    </location>
</feature>
<accession>X1GFK9</accession>
<dbReference type="SUPFAM" id="SSF46689">
    <property type="entry name" value="Homeodomain-like"/>
    <property type="match status" value="1"/>
</dbReference>
<evidence type="ECO:0000259" key="1">
    <source>
        <dbReference type="Pfam" id="PF02954"/>
    </source>
</evidence>
<dbReference type="InterPro" id="IPR009057">
    <property type="entry name" value="Homeodomain-like_sf"/>
</dbReference>
<dbReference type="EMBL" id="BARU01005958">
    <property type="protein sequence ID" value="GAH43595.1"/>
    <property type="molecule type" value="Genomic_DNA"/>
</dbReference>
<dbReference type="AlphaFoldDB" id="X1GFK9"/>